<keyword evidence="2" id="KW-1185">Reference proteome</keyword>
<protein>
    <recommendedName>
        <fullName evidence="3">DUF559 domain-containing protein</fullName>
    </recommendedName>
</protein>
<dbReference type="Proteomes" id="UP000031928">
    <property type="component" value="Chromosome"/>
</dbReference>
<evidence type="ECO:0000313" key="2">
    <source>
        <dbReference type="Proteomes" id="UP000031928"/>
    </source>
</evidence>
<dbReference type="AlphaFoldDB" id="A0A0B6TUY9"/>
<dbReference type="STRING" id="1224162.B840_08840"/>
<dbReference type="EMBL" id="CP007790">
    <property type="protein sequence ID" value="AJK69365.1"/>
    <property type="molecule type" value="Genomic_DNA"/>
</dbReference>
<reference evidence="1 2" key="1">
    <citation type="submission" date="2014-05" db="EMBL/GenBank/DDBJ databases">
        <title>Complete genome sequence of Corynebacterium marinum DSM 44953.</title>
        <authorList>
            <person name="Schaffert L."/>
            <person name="Albersmeier A."/>
            <person name="Kalinowski J."/>
            <person name="Ruckert C."/>
        </authorList>
    </citation>
    <scope>NUCLEOTIDE SEQUENCE [LARGE SCALE GENOMIC DNA]</scope>
    <source>
        <strain evidence="1 2">DSM 44953</strain>
    </source>
</reference>
<dbReference type="HOGENOM" id="CLU_052626_4_1_11"/>
<dbReference type="KEGG" id="cmq:B840_08840"/>
<gene>
    <name evidence="1" type="ORF">B840_08840</name>
</gene>
<organism evidence="1 2">
    <name type="scientific">Corynebacterium marinum DSM 44953</name>
    <dbReference type="NCBI Taxonomy" id="1224162"/>
    <lineage>
        <taxon>Bacteria</taxon>
        <taxon>Bacillati</taxon>
        <taxon>Actinomycetota</taxon>
        <taxon>Actinomycetes</taxon>
        <taxon>Mycobacteriales</taxon>
        <taxon>Corynebacteriaceae</taxon>
        <taxon>Corynebacterium</taxon>
    </lineage>
</organism>
<name>A0A0B6TUY9_9CORY</name>
<proteinExistence type="predicted"/>
<dbReference type="RefSeq" id="WP_042621837.1">
    <property type="nucleotide sequence ID" value="NZ_CP007790.1"/>
</dbReference>
<sequence length="329" mass="36391">MNQVGGPLICTTGASVSAQRRLYRGWAAGDYHKLAPGHFIDARTHRELSATAQVWARITAYACTAPKTYVIGSSASLLWGFPEQRSHGQCLGAPVELGRSAGRTVHKGSVHYRALRREHSSRTRLMDTGFGIVQVTDRLTTCLDLARWNSLDDAVHALDHCLQKKWFTLGKVDSRVQEMGGAKRIDDIRQAALLASAGSESPRETKLKLLMWRLGLPVPLQQVNITSRRGTWLGRVDFFYPGLGLIIEYDGQGKYDLPATDGRSVKEKEYDQTVEYLANGLSIVRVRKEHLSNGLAAEIIVEQVRTLSGKGLSYPDHLWSGGVPAWRTG</sequence>
<evidence type="ECO:0008006" key="3">
    <source>
        <dbReference type="Google" id="ProtNLM"/>
    </source>
</evidence>
<dbReference type="OrthoDB" id="4406129at2"/>
<accession>A0A0B6TUY9</accession>
<evidence type="ECO:0000313" key="1">
    <source>
        <dbReference type="EMBL" id="AJK69365.1"/>
    </source>
</evidence>